<evidence type="ECO:0000313" key="2">
    <source>
        <dbReference type="Proteomes" id="UP000000600"/>
    </source>
</evidence>
<dbReference type="GeneID" id="5026852"/>
<dbReference type="InterPro" id="IPR011723">
    <property type="entry name" value="Znf/thioredoxin_put"/>
</dbReference>
<dbReference type="OMA" id="RIMNTFN"/>
<evidence type="ECO:0008006" key="3">
    <source>
        <dbReference type="Google" id="ProtNLM"/>
    </source>
</evidence>
<organism evidence="1 2">
    <name type="scientific">Paramecium tetraurelia</name>
    <dbReference type="NCBI Taxonomy" id="5888"/>
    <lineage>
        <taxon>Eukaryota</taxon>
        <taxon>Sar</taxon>
        <taxon>Alveolata</taxon>
        <taxon>Ciliophora</taxon>
        <taxon>Intramacronucleata</taxon>
        <taxon>Oligohymenophorea</taxon>
        <taxon>Peniculida</taxon>
        <taxon>Parameciidae</taxon>
        <taxon>Paramecium</taxon>
    </lineage>
</organism>
<dbReference type="EMBL" id="CT868163">
    <property type="protein sequence ID" value="CAK73670.1"/>
    <property type="molecule type" value="Genomic_DNA"/>
</dbReference>
<dbReference type="InParanoid" id="A0CSA3"/>
<evidence type="ECO:0000313" key="1">
    <source>
        <dbReference type="EMBL" id="CAK73670.1"/>
    </source>
</evidence>
<dbReference type="HOGENOM" id="CLU_938316_0_0_1"/>
<protein>
    <recommendedName>
        <fullName evidence="3">RING-type domain-containing protein</fullName>
    </recommendedName>
</protein>
<gene>
    <name evidence="1" type="ORF">GSPATT00009942001</name>
</gene>
<keyword evidence="2" id="KW-1185">Reference proteome</keyword>
<dbReference type="OrthoDB" id="297881at2759"/>
<sequence length="297" mass="34133">MTGTNKHWTCNTCQTESILSPCGECTYLNLRGLKDNSCKCSSCKITNYYLDCKQCQTWYTVNESKNSLDGKLLTCVLNCEQVQALKCTNCQTLITIDNFNNEIKNYCNSCNKPFFKQICSFCKEVSTFTQNQSQFKQKCLNRKCGKGNFLKSGKLMNQQVIVGQFIKSNEIQQVQIKKQQSTSKFLQNADLLNFDEPENDNTKLNQNWNNANLLEIDQHLNQPSQDEGSITKCQKCFNSTEVIITTPCGHKVTCYQCLETQLNCISCGEPIANRIMNTFNRDFQKEIKDRILIYRKE</sequence>
<name>A0CSA3_PARTE</name>
<dbReference type="Proteomes" id="UP000000600">
    <property type="component" value="Unassembled WGS sequence"/>
</dbReference>
<reference evidence="1 2" key="1">
    <citation type="journal article" date="2006" name="Nature">
        <title>Global trends of whole-genome duplications revealed by the ciliate Paramecium tetraurelia.</title>
        <authorList>
            <consortium name="Genoscope"/>
            <person name="Aury J.-M."/>
            <person name="Jaillon O."/>
            <person name="Duret L."/>
            <person name="Noel B."/>
            <person name="Jubin C."/>
            <person name="Porcel B.M."/>
            <person name="Segurens B."/>
            <person name="Daubin V."/>
            <person name="Anthouard V."/>
            <person name="Aiach N."/>
            <person name="Arnaiz O."/>
            <person name="Billaut A."/>
            <person name="Beisson J."/>
            <person name="Blanc I."/>
            <person name="Bouhouche K."/>
            <person name="Camara F."/>
            <person name="Duharcourt S."/>
            <person name="Guigo R."/>
            <person name="Gogendeau D."/>
            <person name="Katinka M."/>
            <person name="Keller A.-M."/>
            <person name="Kissmehl R."/>
            <person name="Klotz C."/>
            <person name="Koll F."/>
            <person name="Le Moue A."/>
            <person name="Lepere C."/>
            <person name="Malinsky S."/>
            <person name="Nowacki M."/>
            <person name="Nowak J.K."/>
            <person name="Plattner H."/>
            <person name="Poulain J."/>
            <person name="Ruiz F."/>
            <person name="Serrano V."/>
            <person name="Zagulski M."/>
            <person name="Dessen P."/>
            <person name="Betermier M."/>
            <person name="Weissenbach J."/>
            <person name="Scarpelli C."/>
            <person name="Schachter V."/>
            <person name="Sperling L."/>
            <person name="Meyer E."/>
            <person name="Cohen J."/>
            <person name="Wincker P."/>
        </authorList>
    </citation>
    <scope>NUCLEOTIDE SEQUENCE [LARGE SCALE GENOMIC DNA]</scope>
    <source>
        <strain evidence="1 2">Stock d4-2</strain>
    </source>
</reference>
<dbReference type="Pfam" id="PF13920">
    <property type="entry name" value="zf-C3HC4_3"/>
    <property type="match status" value="1"/>
</dbReference>
<dbReference type="RefSeq" id="XP_001441067.1">
    <property type="nucleotide sequence ID" value="XM_001441030.2"/>
</dbReference>
<accession>A0CSA3</accession>
<dbReference type="AlphaFoldDB" id="A0CSA3"/>
<dbReference type="Gene3D" id="3.30.40.10">
    <property type="entry name" value="Zinc/RING finger domain, C3HC4 (zinc finger)"/>
    <property type="match status" value="1"/>
</dbReference>
<dbReference type="NCBIfam" id="TIGR02098">
    <property type="entry name" value="MJ0042_CXXC"/>
    <property type="match status" value="1"/>
</dbReference>
<dbReference type="InterPro" id="IPR013083">
    <property type="entry name" value="Znf_RING/FYVE/PHD"/>
</dbReference>
<proteinExistence type="predicted"/>
<dbReference type="KEGG" id="ptm:GSPATT00009942001"/>